<name>A0A834VBV8_SARSC</name>
<dbReference type="PANTHER" id="PTHR12829:SF4">
    <property type="entry name" value="N(6)-ADENINE-SPECIFIC METHYLTRANSFERASE METTL4"/>
    <property type="match status" value="1"/>
</dbReference>
<proteinExistence type="predicted"/>
<sequence length="537" mass="62278">MSQQSAERIQFEQSSSGYFGFFLHHQQNLDWFDDNYDRNINYELNPKLFAINEPYLMKTERESLIKMKKQISQIDKAGENQNGSNNSLSNQSKKRKRNLAKKVALMGSNLESQEEQFMAGILIERYLRNNSKNDDNNKNDDIHQSSSRSEIDEKRVLNSVNSKQTESNPEAKTFVDSLFCNRFESLNYRTKLFSNPFYKVIKTKIGLSDFLIPPRCSFAGTDVLDGVKMLINFLKPSSDFSDDDLKVSKQLNASKRVLICNKNPFVLIMDPAWDNNKSVKRKRSYETVSLDFIRRLCSETRTLLDLINSIKIKRSNESPKRKISKNPTSIVCGIWTTNLDKQFVLKEMIPLLGLELCCVLKWHKITKQGLPVKVHGGQEYLILAQKRFKNVDETDKQTKFNYKENGLIVSVPSAIHSHKPNIMPIIRKLFCFENDLNLTLPNRHCSVHESQYLKAKPIQTNGHHQNLHHHSDDDQDDYQPQEKNSNHHDDPNQCLITNEFINPLCGLELFARYLQVGFHSIGYECIKLQNEKLFKIF</sequence>
<dbReference type="GO" id="GO:0005634">
    <property type="term" value="C:nucleus"/>
    <property type="evidence" value="ECO:0007669"/>
    <property type="project" value="TreeGrafter"/>
</dbReference>
<organism evidence="2">
    <name type="scientific">Sarcoptes scabiei</name>
    <name type="common">Itch mite</name>
    <name type="synonym">Acarus scabiei</name>
    <dbReference type="NCBI Taxonomy" id="52283"/>
    <lineage>
        <taxon>Eukaryota</taxon>
        <taxon>Metazoa</taxon>
        <taxon>Ecdysozoa</taxon>
        <taxon>Arthropoda</taxon>
        <taxon>Chelicerata</taxon>
        <taxon>Arachnida</taxon>
        <taxon>Acari</taxon>
        <taxon>Acariformes</taxon>
        <taxon>Sarcoptiformes</taxon>
        <taxon>Astigmata</taxon>
        <taxon>Psoroptidia</taxon>
        <taxon>Sarcoptoidea</taxon>
        <taxon>Sarcoptidae</taxon>
        <taxon>Sarcoptinae</taxon>
        <taxon>Sarcoptes</taxon>
    </lineage>
</organism>
<evidence type="ECO:0000313" key="3">
    <source>
        <dbReference type="EnsemblMetazoa" id="KAF7489885.1"/>
    </source>
</evidence>
<feature type="region of interest" description="Disordered" evidence="1">
    <location>
        <begin position="461"/>
        <end position="490"/>
    </location>
</feature>
<dbReference type="Proteomes" id="UP000070412">
    <property type="component" value="Unassembled WGS sequence"/>
</dbReference>
<accession>A0A834VBV8</accession>
<feature type="region of interest" description="Disordered" evidence="1">
    <location>
        <begin position="130"/>
        <end position="168"/>
    </location>
</feature>
<evidence type="ECO:0000313" key="4">
    <source>
        <dbReference type="Proteomes" id="UP000070412"/>
    </source>
</evidence>
<evidence type="ECO:0000313" key="2">
    <source>
        <dbReference type="EMBL" id="KAF7489885.1"/>
    </source>
</evidence>
<evidence type="ECO:0008006" key="5">
    <source>
        <dbReference type="Google" id="ProtNLM"/>
    </source>
</evidence>
<feature type="compositionally biased region" description="Basic and acidic residues" evidence="1">
    <location>
        <begin position="130"/>
        <end position="156"/>
    </location>
</feature>
<feature type="compositionally biased region" description="Low complexity" evidence="1">
    <location>
        <begin position="80"/>
        <end position="91"/>
    </location>
</feature>
<evidence type="ECO:0000256" key="1">
    <source>
        <dbReference type="SAM" id="MobiDB-lite"/>
    </source>
</evidence>
<reference evidence="4" key="1">
    <citation type="journal article" date="2020" name="PLoS Negl. Trop. Dis.">
        <title>High-quality nuclear genome for Sarcoptes scabiei-A critical resource for a neglected parasite.</title>
        <authorList>
            <person name="Korhonen P.K."/>
            <person name="Gasser R.B."/>
            <person name="Ma G."/>
            <person name="Wang T."/>
            <person name="Stroehlein A.J."/>
            <person name="Young N.D."/>
            <person name="Ang C.S."/>
            <person name="Fernando D.D."/>
            <person name="Lu H.C."/>
            <person name="Taylor S."/>
            <person name="Reynolds S.L."/>
            <person name="Mofiz E."/>
            <person name="Najaraj S.H."/>
            <person name="Gowda H."/>
            <person name="Madugundu A."/>
            <person name="Renuse S."/>
            <person name="Holt D."/>
            <person name="Pandey A."/>
            <person name="Papenfuss A.T."/>
            <person name="Fischer K."/>
        </authorList>
    </citation>
    <scope>NUCLEOTIDE SEQUENCE [LARGE SCALE GENOMIC DNA]</scope>
</reference>
<dbReference type="Pfam" id="PF05063">
    <property type="entry name" value="MT-A70"/>
    <property type="match status" value="1"/>
</dbReference>
<dbReference type="InterPro" id="IPR007757">
    <property type="entry name" value="MT-A70-like"/>
</dbReference>
<keyword evidence="4" id="KW-1185">Reference proteome</keyword>
<dbReference type="PANTHER" id="PTHR12829">
    <property type="entry name" value="N6-ADENOSINE-METHYLTRANSFERASE"/>
    <property type="match status" value="1"/>
</dbReference>
<dbReference type="OrthoDB" id="61116at2759"/>
<feature type="compositionally biased region" description="Polar residues" evidence="1">
    <location>
        <begin position="158"/>
        <end position="168"/>
    </location>
</feature>
<gene>
    <name evidence="2" type="ORF">SSS_5008</name>
</gene>
<dbReference type="EnsemblMetazoa" id="SSS_5008s_mrna">
    <property type="protein sequence ID" value="KAF7489885.1"/>
    <property type="gene ID" value="SSS_5008"/>
</dbReference>
<dbReference type="EMBL" id="WVUK01000063">
    <property type="protein sequence ID" value="KAF7489885.1"/>
    <property type="molecule type" value="Genomic_DNA"/>
</dbReference>
<dbReference type="AlphaFoldDB" id="A0A834VBV8"/>
<protein>
    <recommendedName>
        <fullName evidence="5">Methyltransferase-like protein 4-like protein</fullName>
    </recommendedName>
</protein>
<feature type="region of interest" description="Disordered" evidence="1">
    <location>
        <begin position="75"/>
        <end position="96"/>
    </location>
</feature>
<reference evidence="2" key="2">
    <citation type="submission" date="2020-01" db="EMBL/GenBank/DDBJ databases">
        <authorList>
            <person name="Korhonen P.K.K."/>
            <person name="Guangxu M.G."/>
            <person name="Wang T.W."/>
            <person name="Stroehlein A.J.S."/>
            <person name="Young N.D."/>
            <person name="Ang C.-S.A."/>
            <person name="Fernando D.W.F."/>
            <person name="Lu H.L."/>
            <person name="Taylor S.T."/>
            <person name="Ehtesham M.E.M."/>
            <person name="Najaraj S.H.N."/>
            <person name="Harsha G.H.G."/>
            <person name="Madugundu A.M."/>
            <person name="Renuse S.R."/>
            <person name="Holt D.H."/>
            <person name="Pandey A.P."/>
            <person name="Papenfuss A.P."/>
            <person name="Gasser R.B.G."/>
            <person name="Fischer K.F."/>
        </authorList>
    </citation>
    <scope>NUCLEOTIDE SEQUENCE</scope>
    <source>
        <strain evidence="2">SSS_KF_BRIS2020</strain>
    </source>
</reference>
<dbReference type="GO" id="GO:0008168">
    <property type="term" value="F:methyltransferase activity"/>
    <property type="evidence" value="ECO:0007669"/>
    <property type="project" value="TreeGrafter"/>
</dbReference>
<reference evidence="3" key="3">
    <citation type="submission" date="2022-06" db="UniProtKB">
        <authorList>
            <consortium name="EnsemblMetazoa"/>
        </authorList>
    </citation>
    <scope>IDENTIFICATION</scope>
</reference>